<comment type="similarity">
    <text evidence="1">Belongs to the TRAFAC class TrmE-Era-EngA-EngB-Septin-like GTPase superfamily. Septin GTPase family.</text>
</comment>
<dbReference type="PROSITE" id="PS00675">
    <property type="entry name" value="SIGMA54_INTERACT_1"/>
    <property type="match status" value="1"/>
</dbReference>
<evidence type="ECO:0000259" key="2">
    <source>
        <dbReference type="Pfam" id="PF00735"/>
    </source>
</evidence>
<dbReference type="Proteomes" id="UP000261500">
    <property type="component" value="Unplaced"/>
</dbReference>
<reference evidence="3" key="2">
    <citation type="submission" date="2025-09" db="UniProtKB">
        <authorList>
            <consortium name="Ensembl"/>
        </authorList>
    </citation>
    <scope>IDENTIFICATION</scope>
</reference>
<dbReference type="Pfam" id="PF00735">
    <property type="entry name" value="Septin"/>
    <property type="match status" value="1"/>
</dbReference>
<evidence type="ECO:0000313" key="3">
    <source>
        <dbReference type="Ensembl" id="ENSPLAP00000014761.1"/>
    </source>
</evidence>
<protein>
    <recommendedName>
        <fullName evidence="2">Septin-type G domain-containing protein</fullName>
    </recommendedName>
</protein>
<organism evidence="3 4">
    <name type="scientific">Poecilia latipinna</name>
    <name type="common">sailfin molly</name>
    <dbReference type="NCBI Taxonomy" id="48699"/>
    <lineage>
        <taxon>Eukaryota</taxon>
        <taxon>Metazoa</taxon>
        <taxon>Chordata</taxon>
        <taxon>Craniata</taxon>
        <taxon>Vertebrata</taxon>
        <taxon>Euteleostomi</taxon>
        <taxon>Actinopterygii</taxon>
        <taxon>Neopterygii</taxon>
        <taxon>Teleostei</taxon>
        <taxon>Neoteleostei</taxon>
        <taxon>Acanthomorphata</taxon>
        <taxon>Ovalentaria</taxon>
        <taxon>Atherinomorphae</taxon>
        <taxon>Cyprinodontiformes</taxon>
        <taxon>Poeciliidae</taxon>
        <taxon>Poeciliinae</taxon>
        <taxon>Poecilia</taxon>
    </lineage>
</organism>
<dbReference type="InterPro" id="IPR030379">
    <property type="entry name" value="G_SEPTIN_dom"/>
</dbReference>
<name>A0A3B3UPW3_9TELE</name>
<dbReference type="SUPFAM" id="SSF52540">
    <property type="entry name" value="P-loop containing nucleoside triphosphate hydrolases"/>
    <property type="match status" value="2"/>
</dbReference>
<evidence type="ECO:0000256" key="1">
    <source>
        <dbReference type="RuleBase" id="RU004560"/>
    </source>
</evidence>
<dbReference type="CDD" id="cd00882">
    <property type="entry name" value="Ras_like_GTPase"/>
    <property type="match status" value="1"/>
</dbReference>
<keyword evidence="1" id="KW-0547">Nucleotide-binding</keyword>
<feature type="domain" description="Septin-type G" evidence="2">
    <location>
        <begin position="56"/>
        <end position="136"/>
    </location>
</feature>
<accession>A0A3B3UPW3</accession>
<proteinExistence type="inferred from homology"/>
<dbReference type="STRING" id="48699.ENSPLAP00000014761"/>
<dbReference type="Gene3D" id="3.40.50.300">
    <property type="entry name" value="P-loop containing nucleotide triphosphate hydrolases"/>
    <property type="match status" value="1"/>
</dbReference>
<dbReference type="PANTHER" id="PTHR32046:SF11">
    <property type="entry name" value="IMMUNE-ASSOCIATED NUCLEOTIDE-BINDING PROTEIN 10-LIKE"/>
    <property type="match status" value="1"/>
</dbReference>
<dbReference type="InterPro" id="IPR027417">
    <property type="entry name" value="P-loop_NTPase"/>
</dbReference>
<keyword evidence="1" id="KW-0342">GTP-binding</keyword>
<dbReference type="PANTHER" id="PTHR32046">
    <property type="entry name" value="G DOMAIN-CONTAINING PROTEIN"/>
    <property type="match status" value="1"/>
</dbReference>
<dbReference type="GO" id="GO:0005525">
    <property type="term" value="F:GTP binding"/>
    <property type="evidence" value="ECO:0007669"/>
    <property type="project" value="UniProtKB-KW"/>
</dbReference>
<dbReference type="InterPro" id="IPR025662">
    <property type="entry name" value="Sigma_54_int_dom_ATP-bd_1"/>
</dbReference>
<dbReference type="Ensembl" id="ENSPLAT00000023185.1">
    <property type="protein sequence ID" value="ENSPLAP00000014761.1"/>
    <property type="gene ID" value="ENSPLAG00000018524.1"/>
</dbReference>
<dbReference type="AlphaFoldDB" id="A0A3B3UPW3"/>
<sequence length="531" mass="60592">EPIKKPSTVYRYPCCRANLLIQSGSPSVFQLNTKKEDFGPLTKKTLGKKNLNKANRTVLLVGETGAGKSTVINALVNHTMGVKFEDEVWFKIVEDEKRGQTESQTSDVIVYEIFGFEDQTLPFSLTIIDTPGFGDTRGIEKDLIVSQRLFDLFRSDEGIQEIHAVGLVVKATDNRVNDRLSYVFNSVMSLFGKNLERSIVALITHSDGRQPKNVLQALEATKIRCAKNEKNQPIYFLFDNSQSDDRSEETEFLKIATEISERGLRTFTTFLEKKTAQKLIMTTDVLNERISLTACIQNLQERIRLIEQKQVELKQTHDALVIQVEDMNKSETFTVEVDVVFKEKEPLRSQKIFRQNIFEKAMVCTICEENCHYPGCTLVRSPQHCEVIRKGHCTVCTGKCPASAHVKENWRYVTKTKKVKKTVGAKKEIKTEKGDAEKNFNIVKGLINEIQKLRSEKFQLIDEAYQHVIKLEEIALQVDAVTTLVHLDFLIAKMKEKGDTKKVQKLEKMRIQMDEGTKLALQYLWGRVTTV</sequence>
<dbReference type="GeneTree" id="ENSGT00500000044904"/>
<evidence type="ECO:0000313" key="4">
    <source>
        <dbReference type="Proteomes" id="UP000261500"/>
    </source>
</evidence>
<reference evidence="3" key="1">
    <citation type="submission" date="2025-08" db="UniProtKB">
        <authorList>
            <consortium name="Ensembl"/>
        </authorList>
    </citation>
    <scope>IDENTIFICATION</scope>
</reference>
<keyword evidence="4" id="KW-1185">Reference proteome</keyword>